<evidence type="ECO:0000256" key="1">
    <source>
        <dbReference type="ARBA" id="ARBA00004776"/>
    </source>
</evidence>
<comment type="caution">
    <text evidence="7">The sequence shown here is derived from an EMBL/GenBank/DDBJ whole genome shotgun (WGS) entry which is preliminary data.</text>
</comment>
<keyword evidence="8" id="KW-1185">Reference proteome</keyword>
<dbReference type="InterPro" id="IPR029044">
    <property type="entry name" value="Nucleotide-diphossugar_trans"/>
</dbReference>
<dbReference type="GO" id="GO:0016757">
    <property type="term" value="F:glycosyltransferase activity"/>
    <property type="evidence" value="ECO:0007669"/>
    <property type="project" value="UniProtKB-KW"/>
</dbReference>
<accession>A0A2N6T352</accession>
<dbReference type="InterPro" id="IPR040492">
    <property type="entry name" value="GlfT2_N"/>
</dbReference>
<evidence type="ECO:0000259" key="6">
    <source>
        <dbReference type="Pfam" id="PF19320"/>
    </source>
</evidence>
<evidence type="ECO:0000313" key="7">
    <source>
        <dbReference type="EMBL" id="PMC63769.1"/>
    </source>
</evidence>
<evidence type="ECO:0000256" key="4">
    <source>
        <dbReference type="ARBA" id="ARBA00022679"/>
    </source>
</evidence>
<gene>
    <name evidence="7" type="ORF">CJ203_09525</name>
</gene>
<dbReference type="Pfam" id="PF13641">
    <property type="entry name" value="Glyco_tranf_2_3"/>
    <property type="match status" value="1"/>
</dbReference>
<dbReference type="Pfam" id="PF19320">
    <property type="entry name" value="GlfT2_domain3"/>
    <property type="match status" value="1"/>
</dbReference>
<name>A0A2N6T352_9CORY</name>
<dbReference type="EMBL" id="PNHG01000017">
    <property type="protein sequence ID" value="PMC63769.1"/>
    <property type="molecule type" value="Genomic_DNA"/>
</dbReference>
<organism evidence="7 8">
    <name type="scientific">Corynebacterium tuscaniense</name>
    <dbReference type="NCBI Taxonomy" id="302449"/>
    <lineage>
        <taxon>Bacteria</taxon>
        <taxon>Bacillati</taxon>
        <taxon>Actinomycetota</taxon>
        <taxon>Actinomycetes</taxon>
        <taxon>Mycobacteriales</taxon>
        <taxon>Corynebacteriaceae</taxon>
        <taxon>Corynebacterium</taxon>
    </lineage>
</organism>
<dbReference type="Pfam" id="PF17994">
    <property type="entry name" value="Glft2_N"/>
    <property type="match status" value="1"/>
</dbReference>
<evidence type="ECO:0000256" key="2">
    <source>
        <dbReference type="ARBA" id="ARBA00006739"/>
    </source>
</evidence>
<reference evidence="7 8" key="1">
    <citation type="submission" date="2017-09" db="EMBL/GenBank/DDBJ databases">
        <title>Bacterial strain isolated from the female urinary microbiota.</title>
        <authorList>
            <person name="Thomas-White K."/>
            <person name="Kumar N."/>
            <person name="Forster S."/>
            <person name="Putonti C."/>
            <person name="Lawley T."/>
            <person name="Wolfe A.J."/>
        </authorList>
    </citation>
    <scope>NUCLEOTIDE SEQUENCE [LARGE SCALE GENOMIC DNA]</scope>
    <source>
        <strain evidence="7 8">UMB0792</strain>
    </source>
</reference>
<keyword evidence="3" id="KW-0328">Glycosyltransferase</keyword>
<proteinExistence type="inferred from homology"/>
<protein>
    <submittedName>
        <fullName evidence="7">Glycosyl transferase</fullName>
    </submittedName>
</protein>
<dbReference type="Proteomes" id="UP000235836">
    <property type="component" value="Unassembled WGS sequence"/>
</dbReference>
<evidence type="ECO:0000256" key="3">
    <source>
        <dbReference type="ARBA" id="ARBA00022676"/>
    </source>
</evidence>
<dbReference type="InterPro" id="IPR045699">
    <property type="entry name" value="GlfT2_C"/>
</dbReference>
<sequence>MPKKGEPHDVRMLYLIEAEQNKQRLTWSGRTSFNILAGEEVSFETYFNAFPASYWRRWSQLDTVVLAMDVQGAATISVYRSKHDGVRISVTNVEAKDARVEIPLKLANFEDGGWLWFDVNAESDATITDAGWFAPHEPKEQVLPDGSTIAPSEKKVAVGIPTFNRPRDAVNALHALAEDPFVLEAITDVLMPDQGNQHPADEPDFKEAEANLAGRLKIFQQGNLGGSGGYSRIMYEALNQTDAPFILYMDDDIAIEPDSILRAVQAARYAKSPILVGGQMLNLQDRSQLRTTGETVDPNIFMFSAAKHAVYDHDFAKYPLGYVGTEEEDLDPRKTTSRPLHRRIDVDYNGWWMNLFPRVVAEKMGLPLPLFIKWDDNEYALRAKEAGFPTVTWPGVAIWHMAWADKDDAIDWQAYFHMRNRLIVASIYGPENPEAMLKNMLKSTLKHYVCMEYSTIAIQNEAMKDFLAGPDQLFDILESSLPRIQEIRKGFPDAQVLPSAADLPAATGAPGVPTNKMGGRLAKIKKIPWAAKSLLHLRKPEDRAHWEAPQLNLTAEEARWYTLARVDSATVSTAGGTGVAFRKRDKELAKTLLDEQKRLRAEIKDRWAELKRTYREARPELTSHENWKKIFDEQ</sequence>
<dbReference type="PANTHER" id="PTHR43179:SF12">
    <property type="entry name" value="GALACTOFURANOSYLTRANSFERASE GLFT2"/>
    <property type="match status" value="1"/>
</dbReference>
<feature type="domain" description="Galactofuranosyltransferase GlfT2 N-terminal" evidence="5">
    <location>
        <begin position="1"/>
        <end position="135"/>
    </location>
</feature>
<keyword evidence="4 7" id="KW-0808">Transferase</keyword>
<comment type="similarity">
    <text evidence="2">Belongs to the glycosyltransferase 2 family.</text>
</comment>
<evidence type="ECO:0000313" key="8">
    <source>
        <dbReference type="Proteomes" id="UP000235836"/>
    </source>
</evidence>
<dbReference type="Gene3D" id="3.90.550.60">
    <property type="match status" value="1"/>
</dbReference>
<dbReference type="SUPFAM" id="SSF53448">
    <property type="entry name" value="Nucleotide-diphospho-sugar transferases"/>
    <property type="match status" value="1"/>
</dbReference>
<evidence type="ECO:0000259" key="5">
    <source>
        <dbReference type="Pfam" id="PF17994"/>
    </source>
</evidence>
<feature type="domain" description="Galactofuranosyltransferase-2 C-terminal" evidence="6">
    <location>
        <begin position="436"/>
        <end position="632"/>
    </location>
</feature>
<comment type="pathway">
    <text evidence="1">Cell wall biogenesis; cell wall polysaccharide biosynthesis.</text>
</comment>
<dbReference type="AlphaFoldDB" id="A0A2N6T352"/>
<dbReference type="PANTHER" id="PTHR43179">
    <property type="entry name" value="RHAMNOSYLTRANSFERASE WBBL"/>
    <property type="match status" value="1"/>
</dbReference>